<dbReference type="PROSITE" id="PS51186">
    <property type="entry name" value="GNAT"/>
    <property type="match status" value="1"/>
</dbReference>
<evidence type="ECO:0000256" key="1">
    <source>
        <dbReference type="ARBA" id="ARBA00022679"/>
    </source>
</evidence>
<dbReference type="Proteomes" id="UP001595710">
    <property type="component" value="Unassembled WGS sequence"/>
</dbReference>
<dbReference type="PANTHER" id="PTHR43800">
    <property type="entry name" value="PEPTIDYL-LYSINE N-ACETYLTRANSFERASE YJAB"/>
    <property type="match status" value="1"/>
</dbReference>
<evidence type="ECO:0000313" key="4">
    <source>
        <dbReference type="EMBL" id="MFC3703052.1"/>
    </source>
</evidence>
<dbReference type="Pfam" id="PF13673">
    <property type="entry name" value="Acetyltransf_10"/>
    <property type="match status" value="1"/>
</dbReference>
<feature type="domain" description="N-acetyltransferase" evidence="3">
    <location>
        <begin position="1"/>
        <end position="142"/>
    </location>
</feature>
<dbReference type="SUPFAM" id="SSF55729">
    <property type="entry name" value="Acyl-CoA N-acyltransferases (Nat)"/>
    <property type="match status" value="1"/>
</dbReference>
<organism evidence="4 5">
    <name type="scientific">Reinekea marina</name>
    <dbReference type="NCBI Taxonomy" id="1310421"/>
    <lineage>
        <taxon>Bacteria</taxon>
        <taxon>Pseudomonadati</taxon>
        <taxon>Pseudomonadota</taxon>
        <taxon>Gammaproteobacteria</taxon>
        <taxon>Oceanospirillales</taxon>
        <taxon>Saccharospirillaceae</taxon>
        <taxon>Reinekea</taxon>
    </lineage>
</organism>
<sequence length="144" mass="16980">MIRQATNTDFPELADIYHDASLLAHPFIDPEFIAKDRHRVRDEYLPLNQSYVYEKHRQILGFISLTQSHINGLFVSVDEQRKGIGSDLIEHAKERHEQLELYCFADNYKAQRFYFSQGFEVTGEQKNAHLPFDEYIMRWEKAAA</sequence>
<dbReference type="InterPro" id="IPR016181">
    <property type="entry name" value="Acyl_CoA_acyltransferase"/>
</dbReference>
<gene>
    <name evidence="4" type="ORF">ACFOND_15585</name>
</gene>
<protein>
    <submittedName>
        <fullName evidence="4">GNAT family N-acetyltransferase</fullName>
        <ecNumber evidence="4">2.3.1.-</ecNumber>
    </submittedName>
</protein>
<dbReference type="EMBL" id="JBHRYN010000069">
    <property type="protein sequence ID" value="MFC3703052.1"/>
    <property type="molecule type" value="Genomic_DNA"/>
</dbReference>
<evidence type="ECO:0000313" key="5">
    <source>
        <dbReference type="Proteomes" id="UP001595710"/>
    </source>
</evidence>
<keyword evidence="2 4" id="KW-0012">Acyltransferase</keyword>
<dbReference type="EC" id="2.3.1.-" evidence="4"/>
<name>A0ABV7WVF3_9GAMM</name>
<accession>A0ABV7WVF3</accession>
<dbReference type="InterPro" id="IPR000182">
    <property type="entry name" value="GNAT_dom"/>
</dbReference>
<dbReference type="Gene3D" id="3.40.630.30">
    <property type="match status" value="1"/>
</dbReference>
<comment type="caution">
    <text evidence="4">The sequence shown here is derived from an EMBL/GenBank/DDBJ whole genome shotgun (WGS) entry which is preliminary data.</text>
</comment>
<reference evidence="5" key="1">
    <citation type="journal article" date="2019" name="Int. J. Syst. Evol. Microbiol.">
        <title>The Global Catalogue of Microorganisms (GCM) 10K type strain sequencing project: providing services to taxonomists for standard genome sequencing and annotation.</title>
        <authorList>
            <consortium name="The Broad Institute Genomics Platform"/>
            <consortium name="The Broad Institute Genome Sequencing Center for Infectious Disease"/>
            <person name="Wu L."/>
            <person name="Ma J."/>
        </authorList>
    </citation>
    <scope>NUCLEOTIDE SEQUENCE [LARGE SCALE GENOMIC DNA]</scope>
    <source>
        <strain evidence="5">CECT 8288</strain>
    </source>
</reference>
<dbReference type="PANTHER" id="PTHR43800:SF1">
    <property type="entry name" value="PEPTIDYL-LYSINE N-ACETYLTRANSFERASE YJAB"/>
    <property type="match status" value="1"/>
</dbReference>
<dbReference type="GO" id="GO:0016746">
    <property type="term" value="F:acyltransferase activity"/>
    <property type="evidence" value="ECO:0007669"/>
    <property type="project" value="UniProtKB-KW"/>
</dbReference>
<dbReference type="CDD" id="cd04301">
    <property type="entry name" value="NAT_SF"/>
    <property type="match status" value="1"/>
</dbReference>
<proteinExistence type="predicted"/>
<dbReference type="RefSeq" id="WP_290280069.1">
    <property type="nucleotide sequence ID" value="NZ_JAUFQI010000001.1"/>
</dbReference>
<evidence type="ECO:0000256" key="2">
    <source>
        <dbReference type="ARBA" id="ARBA00023315"/>
    </source>
</evidence>
<evidence type="ECO:0000259" key="3">
    <source>
        <dbReference type="PROSITE" id="PS51186"/>
    </source>
</evidence>
<keyword evidence="5" id="KW-1185">Reference proteome</keyword>
<keyword evidence="1 4" id="KW-0808">Transferase</keyword>